<dbReference type="AlphaFoldDB" id="A0A382NUG0"/>
<dbReference type="InterPro" id="IPR036188">
    <property type="entry name" value="FAD/NAD-bd_sf"/>
</dbReference>
<dbReference type="GO" id="GO:0016491">
    <property type="term" value="F:oxidoreductase activity"/>
    <property type="evidence" value="ECO:0007669"/>
    <property type="project" value="UniProtKB-KW"/>
</dbReference>
<feature type="non-terminal residue" evidence="3">
    <location>
        <position position="294"/>
    </location>
</feature>
<dbReference type="Pfam" id="PF01266">
    <property type="entry name" value="DAO"/>
    <property type="match status" value="1"/>
</dbReference>
<dbReference type="InterPro" id="IPR006076">
    <property type="entry name" value="FAD-dep_OxRdtase"/>
</dbReference>
<dbReference type="Gene3D" id="3.30.9.10">
    <property type="entry name" value="D-Amino Acid Oxidase, subunit A, domain 2"/>
    <property type="match status" value="1"/>
</dbReference>
<proteinExistence type="predicted"/>
<evidence type="ECO:0000259" key="2">
    <source>
        <dbReference type="Pfam" id="PF01266"/>
    </source>
</evidence>
<evidence type="ECO:0000313" key="3">
    <source>
        <dbReference type="EMBL" id="SVC63191.1"/>
    </source>
</evidence>
<feature type="domain" description="FAD dependent oxidoreductase" evidence="2">
    <location>
        <begin position="4"/>
        <end position="279"/>
    </location>
</feature>
<dbReference type="Gene3D" id="3.50.50.60">
    <property type="entry name" value="FAD/NAD(P)-binding domain"/>
    <property type="match status" value="1"/>
</dbReference>
<sequence>MHTDVVIIGGGLAGCSLAYFLALEGIEVIVIERFELNKLASGANAGSLHCQIPHTEFLENGECWTKRFAPVLKLMKQSITLWGTLEKELKSDLEFSQAGGLLIAETEAQMRDIEHKAEFEREQGIEMEILARDDLLKMVPYVSDKMVGAAYCLDEGKANPHKATPAFAKAAQQHGAKIFHYTTVDAIEAIGNGFNVKTSMGEVSAKRIVNAAGADAGRVARMVGVELDIAGFPIQVNVTERAAPLVKHLLYFAGDRLTLKQAKSGEFLIGGGWPSNMNARTNQLSVNPDSIRNN</sequence>
<dbReference type="GO" id="GO:0005737">
    <property type="term" value="C:cytoplasm"/>
    <property type="evidence" value="ECO:0007669"/>
    <property type="project" value="TreeGrafter"/>
</dbReference>
<dbReference type="EMBL" id="UINC01101953">
    <property type="protein sequence ID" value="SVC63191.1"/>
    <property type="molecule type" value="Genomic_DNA"/>
</dbReference>
<keyword evidence="1" id="KW-0560">Oxidoreductase</keyword>
<gene>
    <name evidence="3" type="ORF">METZ01_LOCUS316045</name>
</gene>
<reference evidence="3" key="1">
    <citation type="submission" date="2018-05" db="EMBL/GenBank/DDBJ databases">
        <authorList>
            <person name="Lanie J.A."/>
            <person name="Ng W.-L."/>
            <person name="Kazmierczak K.M."/>
            <person name="Andrzejewski T.M."/>
            <person name="Davidsen T.M."/>
            <person name="Wayne K.J."/>
            <person name="Tettelin H."/>
            <person name="Glass J.I."/>
            <person name="Rusch D."/>
            <person name="Podicherti R."/>
            <person name="Tsui H.-C.T."/>
            <person name="Winkler M.E."/>
        </authorList>
    </citation>
    <scope>NUCLEOTIDE SEQUENCE</scope>
</reference>
<dbReference type="PANTHER" id="PTHR13847">
    <property type="entry name" value="SARCOSINE DEHYDROGENASE-RELATED"/>
    <property type="match status" value="1"/>
</dbReference>
<organism evidence="3">
    <name type="scientific">marine metagenome</name>
    <dbReference type="NCBI Taxonomy" id="408172"/>
    <lineage>
        <taxon>unclassified sequences</taxon>
        <taxon>metagenomes</taxon>
        <taxon>ecological metagenomes</taxon>
    </lineage>
</organism>
<evidence type="ECO:0000256" key="1">
    <source>
        <dbReference type="ARBA" id="ARBA00023002"/>
    </source>
</evidence>
<dbReference type="SUPFAM" id="SSF51905">
    <property type="entry name" value="FAD/NAD(P)-binding domain"/>
    <property type="match status" value="1"/>
</dbReference>
<name>A0A382NUG0_9ZZZZ</name>
<accession>A0A382NUG0</accession>
<dbReference type="PANTHER" id="PTHR13847:SF287">
    <property type="entry name" value="FAD-DEPENDENT OXIDOREDUCTASE DOMAIN-CONTAINING PROTEIN 1"/>
    <property type="match status" value="1"/>
</dbReference>
<protein>
    <recommendedName>
        <fullName evidence="2">FAD dependent oxidoreductase domain-containing protein</fullName>
    </recommendedName>
</protein>